<dbReference type="PANTHER" id="PTHR34759:SF1">
    <property type="entry name" value="SPERMATOGENESIS-ASSOCIATED PROTEIN 48"/>
    <property type="match status" value="1"/>
</dbReference>
<sequence length="222" mass="25171">MPSSTYEVHGSDPVLQSKRLISLQDARTRQILEWDRVQLRNLNFYRKPLENVAPLPRANHISGYSGSIGGDNIQDIDNPTVDFQPYTLVRNEQPKFGINPFKTNIPFYTGKSHWTKTDPVSHYDSQGQAYTTSADYHKPFTVDNTSYRHTDLNGQLSRSVTTVLPQNPFNYMNVISTTTNGSLDTRSPVLIRSLPRSTVSPSKTQKTNDNKEEKPANIQNKE</sequence>
<reference evidence="2" key="1">
    <citation type="submission" date="2021-02" db="EMBL/GenBank/DDBJ databases">
        <authorList>
            <person name="Nowell W R."/>
        </authorList>
    </citation>
    <scope>NUCLEOTIDE SEQUENCE</scope>
</reference>
<feature type="compositionally biased region" description="Basic and acidic residues" evidence="1">
    <location>
        <begin position="206"/>
        <end position="222"/>
    </location>
</feature>
<evidence type="ECO:0000313" key="2">
    <source>
        <dbReference type="EMBL" id="CAF1182233.1"/>
    </source>
</evidence>
<dbReference type="Pfam" id="PF15073">
    <property type="entry name" value="SPATA48"/>
    <property type="match status" value="1"/>
</dbReference>
<dbReference type="AlphaFoldDB" id="A0A814V2Q2"/>
<proteinExistence type="predicted"/>
<gene>
    <name evidence="2" type="ORF">JYZ213_LOCUS25850</name>
</gene>
<dbReference type="Proteomes" id="UP000663845">
    <property type="component" value="Unassembled WGS sequence"/>
</dbReference>
<comment type="caution">
    <text evidence="2">The sequence shown here is derived from an EMBL/GenBank/DDBJ whole genome shotgun (WGS) entry which is preliminary data.</text>
</comment>
<dbReference type="PANTHER" id="PTHR34759">
    <property type="entry name" value="SPERMATOGENESIS-ASSOCIATED PROTEIN 48"/>
    <property type="match status" value="1"/>
</dbReference>
<evidence type="ECO:0000256" key="1">
    <source>
        <dbReference type="SAM" id="MobiDB-lite"/>
    </source>
</evidence>
<name>A0A814V2Q2_9BILA</name>
<protein>
    <submittedName>
        <fullName evidence="2">Uncharacterized protein</fullName>
    </submittedName>
</protein>
<organism evidence="2 3">
    <name type="scientific">Adineta steineri</name>
    <dbReference type="NCBI Taxonomy" id="433720"/>
    <lineage>
        <taxon>Eukaryota</taxon>
        <taxon>Metazoa</taxon>
        <taxon>Spiralia</taxon>
        <taxon>Gnathifera</taxon>
        <taxon>Rotifera</taxon>
        <taxon>Eurotatoria</taxon>
        <taxon>Bdelloidea</taxon>
        <taxon>Adinetida</taxon>
        <taxon>Adinetidae</taxon>
        <taxon>Adineta</taxon>
    </lineage>
</organism>
<evidence type="ECO:0000313" key="3">
    <source>
        <dbReference type="Proteomes" id="UP000663845"/>
    </source>
</evidence>
<feature type="compositionally biased region" description="Polar residues" evidence="1">
    <location>
        <begin position="195"/>
        <end position="205"/>
    </location>
</feature>
<feature type="region of interest" description="Disordered" evidence="1">
    <location>
        <begin position="193"/>
        <end position="222"/>
    </location>
</feature>
<dbReference type="EMBL" id="CAJNOG010000336">
    <property type="protein sequence ID" value="CAF1182233.1"/>
    <property type="molecule type" value="Genomic_DNA"/>
</dbReference>
<dbReference type="InterPro" id="IPR027867">
    <property type="entry name" value="SPATA48"/>
</dbReference>
<accession>A0A814V2Q2</accession>